<feature type="region of interest" description="Disordered" evidence="1">
    <location>
        <begin position="45"/>
        <end position="73"/>
    </location>
</feature>
<dbReference type="EMBL" id="CP115668">
    <property type="protein sequence ID" value="WCC80061.1"/>
    <property type="molecule type" value="Genomic_DNA"/>
</dbReference>
<evidence type="ECO:0000256" key="1">
    <source>
        <dbReference type="SAM" id="MobiDB-lite"/>
    </source>
</evidence>
<organism evidence="2 3">
    <name type="scientific">Cutibacterium equinum</name>
    <dbReference type="NCBI Taxonomy" id="3016342"/>
    <lineage>
        <taxon>Bacteria</taxon>
        <taxon>Bacillati</taxon>
        <taxon>Actinomycetota</taxon>
        <taxon>Actinomycetes</taxon>
        <taxon>Propionibacteriales</taxon>
        <taxon>Propionibacteriaceae</taxon>
        <taxon>Cutibacterium</taxon>
    </lineage>
</organism>
<gene>
    <name evidence="2" type="ORF">O6R08_00370</name>
</gene>
<dbReference type="Proteomes" id="UP001212097">
    <property type="component" value="Chromosome"/>
</dbReference>
<keyword evidence="3" id="KW-1185">Reference proteome</keyword>
<dbReference type="RefSeq" id="WP_271418244.1">
    <property type="nucleotide sequence ID" value="NZ_CP115668.1"/>
</dbReference>
<evidence type="ECO:0008006" key="4">
    <source>
        <dbReference type="Google" id="ProtNLM"/>
    </source>
</evidence>
<dbReference type="PROSITE" id="PS51257">
    <property type="entry name" value="PROKAR_LIPOPROTEIN"/>
    <property type="match status" value="1"/>
</dbReference>
<reference evidence="2 3" key="1">
    <citation type="submission" date="2023-06" db="EMBL/GenBank/DDBJ databases">
        <title>The Gram-positive Non-spore-bearing Anaerobic Bacilli of Human Feces.</title>
        <authorList>
            <person name="Eggerth A.H."/>
        </authorList>
    </citation>
    <scope>NUCLEOTIDE SEQUENCE [LARGE SCALE GENOMIC DNA]</scope>
    <source>
        <strain evidence="2 3">CBA3108</strain>
    </source>
</reference>
<evidence type="ECO:0000313" key="2">
    <source>
        <dbReference type="EMBL" id="WCC80061.1"/>
    </source>
</evidence>
<evidence type="ECO:0000313" key="3">
    <source>
        <dbReference type="Proteomes" id="UP001212097"/>
    </source>
</evidence>
<accession>A0ABY7QYF4</accession>
<name>A0ABY7QYF4_9ACTN</name>
<proteinExistence type="predicted"/>
<protein>
    <recommendedName>
        <fullName evidence="4">Lipoprotein</fullName>
    </recommendedName>
</protein>
<sequence length="175" mass="18161">MSEKNAPTVDGNTKKGCLALIVIAVILVGIIGSCGGHDDKAIKADSTTSQTTQATTPKPSPTTPTASPSQSAAQIAPKVKASVLENLMVKSFQDTCGTEIAWACAIADMTDGSKGVVEVHVQEKLSRDEAKTIAHHVMLMSCATVPDVEWVAVLDTSGGTRAQIQRSALKPTCTA</sequence>